<feature type="transmembrane region" description="Helical" evidence="14">
    <location>
        <begin position="1316"/>
        <end position="1336"/>
    </location>
</feature>
<keyword evidence="5" id="KW-0808">Transferase</keyword>
<keyword evidence="8" id="KW-0863">Zinc-finger</keyword>
<evidence type="ECO:0000256" key="13">
    <source>
        <dbReference type="SAM" id="MobiDB-lite"/>
    </source>
</evidence>
<evidence type="ECO:0000256" key="3">
    <source>
        <dbReference type="ARBA" id="ARBA00004906"/>
    </source>
</evidence>
<evidence type="ECO:0000256" key="7">
    <source>
        <dbReference type="ARBA" id="ARBA00022723"/>
    </source>
</evidence>
<dbReference type="Pfam" id="PF23113">
    <property type="entry name" value="MARCHF6_C"/>
    <property type="match status" value="1"/>
</dbReference>
<feature type="transmembrane region" description="Helical" evidence="14">
    <location>
        <begin position="1087"/>
        <end position="1110"/>
    </location>
</feature>
<dbReference type="CDD" id="cd16702">
    <property type="entry name" value="RING_CH-C4HC3_MARCH6"/>
    <property type="match status" value="1"/>
</dbReference>
<feature type="compositionally biased region" description="Low complexity" evidence="13">
    <location>
        <begin position="430"/>
        <end position="445"/>
    </location>
</feature>
<feature type="domain" description="RING-CH-type" evidence="15">
    <location>
        <begin position="2"/>
        <end position="63"/>
    </location>
</feature>
<evidence type="ECO:0000256" key="10">
    <source>
        <dbReference type="ARBA" id="ARBA00022833"/>
    </source>
</evidence>
<dbReference type="Proteomes" id="UP000054477">
    <property type="component" value="Unassembled WGS sequence"/>
</dbReference>
<feature type="region of interest" description="Disordered" evidence="13">
    <location>
        <begin position="372"/>
        <end position="648"/>
    </location>
</feature>
<keyword evidence="10" id="KW-0862">Zinc</keyword>
<dbReference type="Gene3D" id="3.30.40.10">
    <property type="entry name" value="Zinc/RING finger domain, C3HC4 (zinc finger)"/>
    <property type="match status" value="1"/>
</dbReference>
<feature type="compositionally biased region" description="Polar residues" evidence="13">
    <location>
        <begin position="372"/>
        <end position="381"/>
    </location>
</feature>
<dbReference type="InterPro" id="IPR011016">
    <property type="entry name" value="Znf_RING-CH"/>
</dbReference>
<feature type="transmembrane region" description="Helical" evidence="14">
    <location>
        <begin position="177"/>
        <end position="197"/>
    </location>
</feature>
<evidence type="ECO:0000256" key="6">
    <source>
        <dbReference type="ARBA" id="ARBA00022692"/>
    </source>
</evidence>
<evidence type="ECO:0000259" key="15">
    <source>
        <dbReference type="PROSITE" id="PS51292"/>
    </source>
</evidence>
<keyword evidence="11 14" id="KW-1133">Transmembrane helix</keyword>
<feature type="transmembrane region" description="Helical" evidence="14">
    <location>
        <begin position="87"/>
        <end position="111"/>
    </location>
</feature>
<evidence type="ECO:0000256" key="1">
    <source>
        <dbReference type="ARBA" id="ARBA00000900"/>
    </source>
</evidence>
<keyword evidence="7" id="KW-0479">Metal-binding</keyword>
<evidence type="ECO:0000256" key="5">
    <source>
        <dbReference type="ARBA" id="ARBA00022679"/>
    </source>
</evidence>
<comment type="catalytic activity">
    <reaction evidence="1">
        <text>S-ubiquitinyl-[E2 ubiquitin-conjugating enzyme]-L-cysteine + [acceptor protein]-L-lysine = [E2 ubiquitin-conjugating enzyme]-L-cysteine + N(6)-ubiquitinyl-[acceptor protein]-L-lysine.</text>
        <dbReference type="EC" id="2.3.2.27"/>
    </reaction>
</comment>
<sequence length="1562" mass="174956">MHEAEEQDTCRICSAPAEPDQPLFHPCKCSGTIRYIHQDCLTTWLAHSKKKTCDVCKHPYSFTKVYANDMPSSLPPVLLFRRLIQHFLFGVLFVLRAMAVAIIWLAVLPWVTVWTWRMYFSMGESTALWITDQPRPILEETPNLYQKVPYEPVIPPPKTLFARVTSHPTWVTLSADIFTGQIIASLIVLTFVAVFLLREWISQNARPGVFEDEEPLPEDPLPVEVPEQDLLVPAVRMDAPPNQPPQALPREPVPAIQEDHGDNVEAATMNRTENLEGNDWSRDQDADQPARHRRRIHSLDDEDDEGEEDGEGSSSSTHERRMQRRRLRANRAANTARQRMFPLQSTPSPSSSPGPLIIPDENVNFEFTFTSPPVLSTSTSAVKDESRHHINRLQPRRSLSEPRWSPNYSTEFNTGSVSQQSPFNFPPVPSEAASPSPSPNSFSFNLQQPPILMPIENPSPLLATSASSSSLRRPQLPSTTFNINGSRVVSPLGSPSLATYCAPEELEGEAWPSGDGYFQDEERGDSQDDHQQEEAERVNGGDGPRQSERIRRLGKAKEEGDEMEKVRGETTDIPIDVEKEGDDTDLGIESEFRRYFADDVGFEVEEEENAQEAKDEHAPGLDVLTDSSDSDSDEDDEDEGPGDEHRNLAAHGMFDDAEEEGEEEDGLFDDDGQWEAVELEDGEEILGQQGFPAFADAEGGAGNGVRQGDNEGLDLNEEGDGNVEDDMEGAMEAIGMRGAIYVVFQNAALMIFVLDTAIGLGIWIPFTIGKSAALLSLNPQRLIRILHLPIRGMRIVTDPIVDSVAFVLTRFLLPPFFHILKMILRVSTFIAFTILRKVFGTGTADGVSQFSSKLYSQSVDLINKPLAQLSVWTHPAAVESVLPTVDTAADILFPEYLKWAEPYFATFGGEVRLTFMKWKEAWIRMALGSGPSEKTFAILLGYVVVGLLVALYLNLLTVGNAKTAGRAVRSAVRQQLLVIKVASFIFIELVTFPLGCGVVLDLCTVWLFPEANLQSRAVFFFQAPLTATFYHWVAGTMFMYTFAVILSGCRSIMRQGAMWFIKDPQDANSHPIRDILDRPTLLQLRKILVSGVLYSFVVACVVGSVAGLLVLGNKSIMPFRWKNREPLSNVPIDLLFLHLVLPHTMHYFRPKRAMKDLTTVVWKYLAKKLRLTSYFFGGRHSEEERTPNHWTKWLSSASEETSTPDGSFKRVPATDNVALPRDFRATADVTENGEPVDEASARVMQIQNGEAEKAKRNIRDDYMIVYIPPHFRQRVISFIAFLWVIGAISLGVMVALPIQLGRSLFKLFTSRELHDGYSLIVGFYLLWGCYLVGKAIDKLDKRRQRARATDAPGGDLRVLVVKLGLVWVAKVLYMGFFLGIVIPILVAFVVDLYIILPIRFTLDPSMTPRIRVVDTWALGLIYGKIALHAVRIQPPNRITRGFQHISMNGWIRPDPVTATKEVIGPLTGGLLGMILFPGAIFRTLQYLLPQMPVDNKFVFMVVYPSIFMFAGLIRSSVVLYGLLSSWSQAIRDKEFLVELRLRNHDPDKVDMTLEDERAEVPQ</sequence>
<dbReference type="HOGENOM" id="CLU_001266_1_0_1"/>
<reference evidence="16 17" key="1">
    <citation type="submission" date="2014-04" db="EMBL/GenBank/DDBJ databases">
        <authorList>
            <consortium name="DOE Joint Genome Institute"/>
            <person name="Kuo A."/>
            <person name="Kohler A."/>
            <person name="Nagy L.G."/>
            <person name="Floudas D."/>
            <person name="Copeland A."/>
            <person name="Barry K.W."/>
            <person name="Cichocki N."/>
            <person name="Veneault-Fourrey C."/>
            <person name="LaButti K."/>
            <person name="Lindquist E.A."/>
            <person name="Lipzen A."/>
            <person name="Lundell T."/>
            <person name="Morin E."/>
            <person name="Murat C."/>
            <person name="Sun H."/>
            <person name="Tunlid A."/>
            <person name="Henrissat B."/>
            <person name="Grigoriev I.V."/>
            <person name="Hibbett D.S."/>
            <person name="Martin F."/>
            <person name="Nordberg H.P."/>
            <person name="Cantor M.N."/>
            <person name="Hua S.X."/>
        </authorList>
    </citation>
    <scope>NUCLEOTIDE SEQUENCE [LARGE SCALE GENOMIC DNA]</scope>
    <source>
        <strain evidence="16 17">LaAM-08-1</strain>
    </source>
</reference>
<dbReference type="PROSITE" id="PS51292">
    <property type="entry name" value="ZF_RING_CH"/>
    <property type="match status" value="1"/>
</dbReference>
<dbReference type="PANTHER" id="PTHR13145">
    <property type="entry name" value="SSM4 PROTEIN"/>
    <property type="match status" value="1"/>
</dbReference>
<accession>A0A0C9Y1P2</accession>
<feature type="transmembrane region" description="Helical" evidence="14">
    <location>
        <begin position="1029"/>
        <end position="1049"/>
    </location>
</feature>
<feature type="compositionally biased region" description="Basic and acidic residues" evidence="13">
    <location>
        <begin position="279"/>
        <end position="290"/>
    </location>
</feature>
<feature type="transmembrane region" description="Helical" evidence="14">
    <location>
        <begin position="1380"/>
        <end position="1402"/>
    </location>
</feature>
<comment type="pathway">
    <text evidence="3">Protein modification; protein ubiquitination.</text>
</comment>
<dbReference type="OrthoDB" id="264354at2759"/>
<evidence type="ECO:0000256" key="11">
    <source>
        <dbReference type="ARBA" id="ARBA00022989"/>
    </source>
</evidence>
<dbReference type="SMART" id="SM00744">
    <property type="entry name" value="RINGv"/>
    <property type="match status" value="1"/>
</dbReference>
<feature type="transmembrane region" description="Helical" evidence="14">
    <location>
        <begin position="1275"/>
        <end position="1296"/>
    </location>
</feature>
<dbReference type="STRING" id="1095629.A0A0C9Y1P2"/>
<dbReference type="GO" id="GO:0036503">
    <property type="term" value="P:ERAD pathway"/>
    <property type="evidence" value="ECO:0007669"/>
    <property type="project" value="TreeGrafter"/>
</dbReference>
<feature type="transmembrane region" description="Helical" evidence="14">
    <location>
        <begin position="977"/>
        <end position="1009"/>
    </location>
</feature>
<evidence type="ECO:0000313" key="17">
    <source>
        <dbReference type="Proteomes" id="UP000054477"/>
    </source>
</evidence>
<dbReference type="SUPFAM" id="SSF57850">
    <property type="entry name" value="RING/U-box"/>
    <property type="match status" value="1"/>
</dbReference>
<gene>
    <name evidence="16" type="ORF">K443DRAFT_86321</name>
</gene>
<proteinExistence type="predicted"/>
<keyword evidence="12 14" id="KW-0472">Membrane</keyword>
<keyword evidence="9" id="KW-0833">Ubl conjugation pathway</keyword>
<name>A0A0C9Y1P2_9AGAR</name>
<feature type="transmembrane region" description="Helical" evidence="14">
    <location>
        <begin position="1130"/>
        <end position="1148"/>
    </location>
</feature>
<feature type="compositionally biased region" description="Low complexity" evidence="13">
    <location>
        <begin position="330"/>
        <end position="355"/>
    </location>
</feature>
<protein>
    <recommendedName>
        <fullName evidence="4">RING-type E3 ubiquitin transferase</fullName>
        <ecNumber evidence="4">2.3.2.27</ecNumber>
    </recommendedName>
</protein>
<evidence type="ECO:0000256" key="14">
    <source>
        <dbReference type="SAM" id="Phobius"/>
    </source>
</evidence>
<reference evidence="17" key="2">
    <citation type="submission" date="2015-01" db="EMBL/GenBank/DDBJ databases">
        <title>Evolutionary Origins and Diversification of the Mycorrhizal Mutualists.</title>
        <authorList>
            <consortium name="DOE Joint Genome Institute"/>
            <consortium name="Mycorrhizal Genomics Consortium"/>
            <person name="Kohler A."/>
            <person name="Kuo A."/>
            <person name="Nagy L.G."/>
            <person name="Floudas D."/>
            <person name="Copeland A."/>
            <person name="Barry K.W."/>
            <person name="Cichocki N."/>
            <person name="Veneault-Fourrey C."/>
            <person name="LaButti K."/>
            <person name="Lindquist E.A."/>
            <person name="Lipzen A."/>
            <person name="Lundell T."/>
            <person name="Morin E."/>
            <person name="Murat C."/>
            <person name="Riley R."/>
            <person name="Ohm R."/>
            <person name="Sun H."/>
            <person name="Tunlid A."/>
            <person name="Henrissat B."/>
            <person name="Grigoriev I.V."/>
            <person name="Hibbett D.S."/>
            <person name="Martin F."/>
        </authorList>
    </citation>
    <scope>NUCLEOTIDE SEQUENCE [LARGE SCALE GENOMIC DNA]</scope>
    <source>
        <strain evidence="17">LaAM-08-1</strain>
    </source>
</reference>
<dbReference type="EC" id="2.3.2.27" evidence="4"/>
<feature type="compositionally biased region" description="Acidic residues" evidence="13">
    <location>
        <begin position="300"/>
        <end position="311"/>
    </location>
</feature>
<evidence type="ECO:0000256" key="2">
    <source>
        <dbReference type="ARBA" id="ARBA00004141"/>
    </source>
</evidence>
<feature type="transmembrane region" description="Helical" evidence="14">
    <location>
        <begin position="1462"/>
        <end position="1481"/>
    </location>
</feature>
<evidence type="ECO:0000313" key="16">
    <source>
        <dbReference type="EMBL" id="KIK07819.1"/>
    </source>
</evidence>
<dbReference type="GO" id="GO:0005789">
    <property type="term" value="C:endoplasmic reticulum membrane"/>
    <property type="evidence" value="ECO:0007669"/>
    <property type="project" value="TreeGrafter"/>
</dbReference>
<dbReference type="EMBL" id="KN838545">
    <property type="protein sequence ID" value="KIK07819.1"/>
    <property type="molecule type" value="Genomic_DNA"/>
</dbReference>
<comment type="subcellular location">
    <subcellularLocation>
        <location evidence="2">Membrane</location>
        <topology evidence="2">Multi-pass membrane protein</topology>
    </subcellularLocation>
</comment>
<feature type="compositionally biased region" description="Acidic residues" evidence="13">
    <location>
        <begin position="579"/>
        <end position="588"/>
    </location>
</feature>
<dbReference type="GO" id="GO:0008270">
    <property type="term" value="F:zinc ion binding"/>
    <property type="evidence" value="ECO:0007669"/>
    <property type="project" value="UniProtKB-KW"/>
</dbReference>
<feature type="compositionally biased region" description="Low complexity" evidence="13">
    <location>
        <begin position="458"/>
        <end position="479"/>
    </location>
</feature>
<evidence type="ECO:0000256" key="9">
    <source>
        <dbReference type="ARBA" id="ARBA00022786"/>
    </source>
</evidence>
<evidence type="ECO:0000256" key="4">
    <source>
        <dbReference type="ARBA" id="ARBA00012483"/>
    </source>
</evidence>
<dbReference type="GO" id="GO:0061630">
    <property type="term" value="F:ubiquitin protein ligase activity"/>
    <property type="evidence" value="ECO:0007669"/>
    <property type="project" value="UniProtKB-EC"/>
</dbReference>
<feature type="transmembrane region" description="Helical" evidence="14">
    <location>
        <begin position="734"/>
        <end position="754"/>
    </location>
</feature>
<keyword evidence="6 14" id="KW-0812">Transmembrane</keyword>
<evidence type="ECO:0000256" key="8">
    <source>
        <dbReference type="ARBA" id="ARBA00022771"/>
    </source>
</evidence>
<dbReference type="InterPro" id="IPR013083">
    <property type="entry name" value="Znf_RING/FYVE/PHD"/>
</dbReference>
<dbReference type="PANTHER" id="PTHR13145:SF0">
    <property type="entry name" value="E3 UBIQUITIN-PROTEIN LIGASE MARCHF6"/>
    <property type="match status" value="1"/>
</dbReference>
<dbReference type="InterPro" id="IPR056521">
    <property type="entry name" value="MARCHF6-like_C"/>
</dbReference>
<feature type="transmembrane region" description="Helical" evidence="14">
    <location>
        <begin position="1501"/>
        <end position="1523"/>
    </location>
</feature>
<feature type="compositionally biased region" description="Basic and acidic residues" evidence="13">
    <location>
        <begin position="520"/>
        <end position="570"/>
    </location>
</feature>
<feature type="compositionally biased region" description="Polar residues" evidence="13">
    <location>
        <begin position="406"/>
        <end position="423"/>
    </location>
</feature>
<evidence type="ECO:0000256" key="12">
    <source>
        <dbReference type="ARBA" id="ARBA00023136"/>
    </source>
</evidence>
<keyword evidence="17" id="KW-1185">Reference proteome</keyword>
<feature type="region of interest" description="Disordered" evidence="13">
    <location>
        <begin position="271"/>
        <end position="359"/>
    </location>
</feature>
<dbReference type="Pfam" id="PF12906">
    <property type="entry name" value="RINGv"/>
    <property type="match status" value="1"/>
</dbReference>
<feature type="compositionally biased region" description="Acidic residues" evidence="13">
    <location>
        <begin position="600"/>
        <end position="610"/>
    </location>
</feature>
<organism evidence="16 17">
    <name type="scientific">Laccaria amethystina LaAM-08-1</name>
    <dbReference type="NCBI Taxonomy" id="1095629"/>
    <lineage>
        <taxon>Eukaryota</taxon>
        <taxon>Fungi</taxon>
        <taxon>Dikarya</taxon>
        <taxon>Basidiomycota</taxon>
        <taxon>Agaricomycotina</taxon>
        <taxon>Agaricomycetes</taxon>
        <taxon>Agaricomycetidae</taxon>
        <taxon>Agaricales</taxon>
        <taxon>Agaricineae</taxon>
        <taxon>Hydnangiaceae</taxon>
        <taxon>Laccaria</taxon>
    </lineage>
</organism>
<dbReference type="FunFam" id="3.30.40.10:FF:000287">
    <property type="entry name" value="RING finger membrane protein"/>
    <property type="match status" value="1"/>
</dbReference>
<feature type="transmembrane region" description="Helical" evidence="14">
    <location>
        <begin position="935"/>
        <end position="956"/>
    </location>
</feature>
<feature type="compositionally biased region" description="Acidic residues" evidence="13">
    <location>
        <begin position="628"/>
        <end position="641"/>
    </location>
</feature>